<protein>
    <submittedName>
        <fullName evidence="1">Uncharacterized protein</fullName>
    </submittedName>
</protein>
<gene>
    <name evidence="1" type="ORF">AEK19_MT1422</name>
</gene>
<dbReference type="EMBL" id="KY774314">
    <property type="protein sequence ID" value="ART31616.1"/>
    <property type="molecule type" value="Genomic_DNA"/>
</dbReference>
<organism evidence="1">
    <name type="scientific">Utricularia reniformis</name>
    <dbReference type="NCBI Taxonomy" id="192314"/>
    <lineage>
        <taxon>Eukaryota</taxon>
        <taxon>Viridiplantae</taxon>
        <taxon>Streptophyta</taxon>
        <taxon>Embryophyta</taxon>
        <taxon>Tracheophyta</taxon>
        <taxon>Spermatophyta</taxon>
        <taxon>Magnoliopsida</taxon>
        <taxon>eudicotyledons</taxon>
        <taxon>Gunneridae</taxon>
        <taxon>Pentapetalae</taxon>
        <taxon>asterids</taxon>
        <taxon>lamiids</taxon>
        <taxon>Lamiales</taxon>
        <taxon>Lentibulariaceae</taxon>
        <taxon>Utricularia</taxon>
    </lineage>
</organism>
<evidence type="ECO:0000313" key="1">
    <source>
        <dbReference type="EMBL" id="ART31616.1"/>
    </source>
</evidence>
<name>A0A1Y0B2F3_9LAMI</name>
<accession>A0A1Y0B2F3</accession>
<dbReference type="AlphaFoldDB" id="A0A1Y0B2F3"/>
<geneLocation type="mitochondrion" evidence="1"/>
<keyword evidence="1" id="KW-0496">Mitochondrion</keyword>
<proteinExistence type="predicted"/>
<sequence length="110" mass="12731">MRAGRPLRELLLDLCIQYMYISLFHLCCPILRRRVNLRNPRGANPYLNVLILFLVHPTTRVQWPLLLQIMSFATSSNWIISTAGASVLVSPFSVYFDFYPPRILCFLSSL</sequence>
<reference evidence="1" key="1">
    <citation type="submission" date="2017-03" db="EMBL/GenBank/DDBJ databases">
        <title>The mitochondrial genome of the carnivorous plant Utricularia reniformis (Lentibulariaceae): structure, comparative analysis and evolutionary landmarks.</title>
        <authorList>
            <person name="Silva S.R."/>
            <person name="Alvarenga D.O."/>
            <person name="Michael T.P."/>
            <person name="Miranda V.F.O."/>
            <person name="Varani A.M."/>
        </authorList>
    </citation>
    <scope>NUCLEOTIDE SEQUENCE</scope>
</reference>